<accession>A0A6N3EIZ7</accession>
<evidence type="ECO:0000256" key="1">
    <source>
        <dbReference type="SAM" id="Phobius"/>
    </source>
</evidence>
<protein>
    <submittedName>
        <fullName evidence="2">Uncharacterized protein</fullName>
    </submittedName>
</protein>
<dbReference type="AlphaFoldDB" id="A0A6N3EIZ7"/>
<gene>
    <name evidence="2" type="ORF">CALFYP39_00028</name>
</gene>
<feature type="transmembrane region" description="Helical" evidence="1">
    <location>
        <begin position="206"/>
        <end position="223"/>
    </location>
</feature>
<feature type="transmembrane region" description="Helical" evidence="1">
    <location>
        <begin position="118"/>
        <end position="145"/>
    </location>
</feature>
<organism evidence="2">
    <name type="scientific">Collinsella aerofaciens</name>
    <dbReference type="NCBI Taxonomy" id="74426"/>
    <lineage>
        <taxon>Bacteria</taxon>
        <taxon>Bacillati</taxon>
        <taxon>Actinomycetota</taxon>
        <taxon>Coriobacteriia</taxon>
        <taxon>Coriobacteriales</taxon>
        <taxon>Coriobacteriaceae</taxon>
        <taxon>Collinsella</taxon>
    </lineage>
</organism>
<feature type="transmembrane region" description="Helical" evidence="1">
    <location>
        <begin position="258"/>
        <end position="275"/>
    </location>
</feature>
<proteinExistence type="predicted"/>
<feature type="transmembrane region" description="Helical" evidence="1">
    <location>
        <begin position="176"/>
        <end position="194"/>
    </location>
</feature>
<reference evidence="2" key="1">
    <citation type="submission" date="2019-11" db="EMBL/GenBank/DDBJ databases">
        <authorList>
            <person name="Feng L."/>
        </authorList>
    </citation>
    <scope>NUCLEOTIDE SEQUENCE</scope>
    <source>
        <strain evidence="2">CaerofaciensLFYP39</strain>
    </source>
</reference>
<keyword evidence="1" id="KW-0812">Transmembrane</keyword>
<name>A0A6N3EIZ7_9ACTN</name>
<feature type="transmembrane region" description="Helical" evidence="1">
    <location>
        <begin position="152"/>
        <end position="170"/>
    </location>
</feature>
<dbReference type="EMBL" id="CACRTW010000055">
    <property type="protein sequence ID" value="VYU39718.1"/>
    <property type="molecule type" value="Genomic_DNA"/>
</dbReference>
<sequence>MSTYAYIEEAPVSFGVRLATTLAVGCGFWCASHLYQRWRYAALEHEDKTMLQAQPGDTDRDKWIDAVKREAVNYGVSPSTLISLGSAGDIDAEMAQLGDAGTYARHHNPPLASEVVFVYPYLLAAWTGSLISIPYAVFLAASVALGQEDMRFRVAPVPMLFLFAVAGAVSSPWGPYAWAVFTIPCAAVFALISFTMKRIAGISWHAGDYLTLAVALMAVLSVGTVFEFLAFHLACACALELTIRSIPACARLKNNVPYNVVLSASLVGATLIAILKGNLL</sequence>
<evidence type="ECO:0000313" key="2">
    <source>
        <dbReference type="EMBL" id="VYU39718.1"/>
    </source>
</evidence>
<keyword evidence="1" id="KW-1133">Transmembrane helix</keyword>
<keyword evidence="1" id="KW-0472">Membrane</keyword>